<dbReference type="GO" id="GO:0016491">
    <property type="term" value="F:oxidoreductase activity"/>
    <property type="evidence" value="ECO:0007669"/>
    <property type="project" value="UniProtKB-KW"/>
</dbReference>
<dbReference type="OrthoDB" id="9806601at2"/>
<proteinExistence type="predicted"/>
<dbReference type="Pfam" id="PF01266">
    <property type="entry name" value="DAO"/>
    <property type="match status" value="1"/>
</dbReference>
<evidence type="ECO:0000313" key="4">
    <source>
        <dbReference type="Proteomes" id="UP000001054"/>
    </source>
</evidence>
<dbReference type="GO" id="GO:0005737">
    <property type="term" value="C:cytoplasm"/>
    <property type="evidence" value="ECO:0007669"/>
    <property type="project" value="TreeGrafter"/>
</dbReference>
<dbReference type="KEGG" id="rhi:NGR_c25440"/>
<dbReference type="PANTHER" id="PTHR13847:SF275">
    <property type="entry name" value="GAMMA-GLUTAMYLPUTRESCINE OXIDOREDUCTASE"/>
    <property type="match status" value="1"/>
</dbReference>
<reference evidence="3 4" key="1">
    <citation type="journal article" date="2009" name="Appl. Environ. Microbiol.">
        <title>Rhizobium sp. strain NGR234 possesses a remarkable number of secretion systems.</title>
        <authorList>
            <person name="Schmeisser C."/>
            <person name="Liesegang H."/>
            <person name="Krysciak D."/>
            <person name="Bakkou N."/>
            <person name="Le Quere A."/>
            <person name="Wollherr A."/>
            <person name="Heinemeyer I."/>
            <person name="Morgenstern B."/>
            <person name="Pommerening-Roeser A."/>
            <person name="Flores M."/>
            <person name="Palacios R."/>
            <person name="Brenner S."/>
            <person name="Gottschalk G."/>
            <person name="Schmitz R.A."/>
            <person name="Broughton W.J."/>
            <person name="Perret X."/>
            <person name="Strittmatter A.W."/>
            <person name="Streit W.R."/>
        </authorList>
    </citation>
    <scope>NUCLEOTIDE SEQUENCE [LARGE SCALE GENOMIC DNA]</scope>
    <source>
        <strain evidence="4">NBRC 101917 / NGR234</strain>
    </source>
</reference>
<gene>
    <name evidence="3" type="ordered locus">NGR_c25440</name>
</gene>
<keyword evidence="4" id="KW-1185">Reference proteome</keyword>
<dbReference type="PATRIC" id="fig|394.7.peg.5365"/>
<dbReference type="PANTHER" id="PTHR13847">
    <property type="entry name" value="SARCOSINE DEHYDROGENASE-RELATED"/>
    <property type="match status" value="1"/>
</dbReference>
<dbReference type="Proteomes" id="UP000001054">
    <property type="component" value="Chromosome"/>
</dbReference>
<dbReference type="PRINTS" id="PR00411">
    <property type="entry name" value="PNDRDTASEI"/>
</dbReference>
<sequence>MPSAVEGSADCDWPWRLSGFLEVPMMASAKKSYAGDGSYPESYYAASRNVIRTPVKLKGRVETDICVVGAGYTGLATAIHLAEKGYKVAVIEGAQVGWGASGRNGGQVVNGLNASLSTIQRRFGEDAARFIGGLVQEGGRILRRIVSHYRIDCDLKSGNIYAAYTGAHMKDLEAKQALWRKYGMDDHLMLDRDALRKLVNSEAYCGGMLDITGGHMHPLNLVLGEARAFESLGGIIHEMSPVTRVDHRAARPTVYTREGEVSARIVVLCGNAYLGDAVPELVSRVMPVSTQMITTAPLGEELADMLIPSDMCVEDVRYILDYFRLSADKRMVFGGGTVYGGTDPADVVAKLRPNLEKVFPRLKGVKIDYAWSGNFALSFTRVPQMGRIGANTYFAHGYSGHGVTGSHLFGRTLAEAIDGDQSRFDMFEKLPWYPFPGGRIFRAQYSTIGSWWYSFKDAVGW</sequence>
<dbReference type="HOGENOM" id="CLU_007884_3_0_5"/>
<evidence type="ECO:0000259" key="2">
    <source>
        <dbReference type="Pfam" id="PF01266"/>
    </source>
</evidence>
<organism evidence="3 4">
    <name type="scientific">Sinorhizobium fredii (strain NBRC 101917 / NGR234)</name>
    <dbReference type="NCBI Taxonomy" id="394"/>
    <lineage>
        <taxon>Bacteria</taxon>
        <taxon>Pseudomonadati</taxon>
        <taxon>Pseudomonadota</taxon>
        <taxon>Alphaproteobacteria</taxon>
        <taxon>Hyphomicrobiales</taxon>
        <taxon>Rhizobiaceae</taxon>
        <taxon>Sinorhizobium/Ensifer group</taxon>
        <taxon>Sinorhizobium</taxon>
    </lineage>
</organism>
<dbReference type="STRING" id="394.NGR_c25440"/>
<evidence type="ECO:0000256" key="1">
    <source>
        <dbReference type="ARBA" id="ARBA00023002"/>
    </source>
</evidence>
<evidence type="ECO:0000313" key="3">
    <source>
        <dbReference type="EMBL" id="ACP26301.1"/>
    </source>
</evidence>
<dbReference type="EMBL" id="CP001389">
    <property type="protein sequence ID" value="ACP26301.1"/>
    <property type="molecule type" value="Genomic_DNA"/>
</dbReference>
<dbReference type="AlphaFoldDB" id="C3MH15"/>
<keyword evidence="1" id="KW-0560">Oxidoreductase</keyword>
<dbReference type="InterPro" id="IPR036188">
    <property type="entry name" value="FAD/NAD-bd_sf"/>
</dbReference>
<dbReference type="eggNOG" id="COG0665">
    <property type="taxonomic scope" value="Bacteria"/>
</dbReference>
<name>C3MH15_SINFN</name>
<dbReference type="Gene3D" id="3.30.9.10">
    <property type="entry name" value="D-Amino Acid Oxidase, subunit A, domain 2"/>
    <property type="match status" value="1"/>
</dbReference>
<dbReference type="Gene3D" id="3.50.50.60">
    <property type="entry name" value="FAD/NAD(P)-binding domain"/>
    <property type="match status" value="1"/>
</dbReference>
<dbReference type="SUPFAM" id="SSF51905">
    <property type="entry name" value="FAD/NAD(P)-binding domain"/>
    <property type="match status" value="1"/>
</dbReference>
<protein>
    <submittedName>
        <fullName evidence="3">FAD dependent oxidoreductase</fullName>
    </submittedName>
</protein>
<accession>C3MH15</accession>
<feature type="domain" description="FAD dependent oxidoreductase" evidence="2">
    <location>
        <begin position="64"/>
        <end position="415"/>
    </location>
</feature>
<dbReference type="InterPro" id="IPR006076">
    <property type="entry name" value="FAD-dep_OxRdtase"/>
</dbReference>